<sequence>MPAPPALKKKSGTKNPPILSQEYLIQNHGDIACGILMIVALGTLVQATSSYCTAFFGPRHNVTNFDSFNALPTPLFNYGYKDLAMLFSYTLICITAHAIWQEYVLDKLYKKLHLSKSKNAKFFESGQLILFYFVSVLWGFMLFNDEAYLGSGLEYLWRDYPYMGMTTWTKLYFIIQVSYWLHNFPELYLQKVRKEDMPARIVYTSLYLITILYAYLTRFWRISLVLLTLHYFIEIFYHASRLAHFYATTKTGSTTAKLISVYLFKTWNVIFVVGRLASVVLAWLTFWFGLKTSSINKITFTTTSVANTNENSTAINESIIISNFNTPTVRLFTLAATGVLQFWLVWNFIQFHMRRRREQRSTRPASVASPKVPNKLKQKQHSLTNGKSDNDEVAEQPVVSVGGQNRHIRSMSTSRKIRVGLVGFGLSGRVFHAPFLHTMSTMYELRSVVERHANEAIKIYPYVKTVRSTTELFDDPEIDLVIITTSNDLHYSLSKQALEKGKHVVVEKPMTVRSAEALELIELAKKKNLILCPYQNRRYDSGYRTIKQIINSKLLGDEIVDCEIHFDRYRPELKGGNAWRERNEPGAGILYDLGSHLIDQTLSLFGHPQTITADIRTQRSVGDVDDYFDVRLDYGRLRITLKASMLVREMGPRYVLHGLRGSFIKHGDDIQEGILRTGVMPTTMDKDDSSWGKEPSENDGLLHTETNDGRIIKEKYETLRGNYGLFYEQLYAAIVDGDQLEIRPEDGYNVIRIIELGIQSSQEKKTLQCDKLL</sequence>
<dbReference type="GO" id="GO:0000166">
    <property type="term" value="F:nucleotide binding"/>
    <property type="evidence" value="ECO:0007669"/>
    <property type="project" value="InterPro"/>
</dbReference>
<dbReference type="Proteomes" id="UP000663838">
    <property type="component" value="Unassembled WGS sequence"/>
</dbReference>
<feature type="transmembrane region" description="Helical" evidence="10">
    <location>
        <begin position="201"/>
        <end position="216"/>
    </location>
</feature>
<dbReference type="EMBL" id="CAJOBS010001732">
    <property type="protein sequence ID" value="CAF4756983.1"/>
    <property type="molecule type" value="Genomic_DNA"/>
</dbReference>
<dbReference type="Pfam" id="PF02894">
    <property type="entry name" value="GFO_IDH_MocA_C"/>
    <property type="match status" value="1"/>
</dbReference>
<comment type="caution">
    <text evidence="13">The sequence shown here is derived from an EMBL/GenBank/DDBJ whole genome shotgun (WGS) entry which is preliminary data.</text>
</comment>
<feature type="transmembrane region" description="Helical" evidence="10">
    <location>
        <begin position="31"/>
        <end position="56"/>
    </location>
</feature>
<dbReference type="EMBL" id="CAJNYD010001169">
    <property type="protein sequence ID" value="CAF3321346.1"/>
    <property type="molecule type" value="Genomic_DNA"/>
</dbReference>
<evidence type="ECO:0000313" key="13">
    <source>
        <dbReference type="EMBL" id="CAF3321346.1"/>
    </source>
</evidence>
<dbReference type="Proteomes" id="UP000663873">
    <property type="component" value="Unassembled WGS sequence"/>
</dbReference>
<dbReference type="EMBL" id="CAJNYV010005597">
    <property type="protein sequence ID" value="CAF3763688.1"/>
    <property type="molecule type" value="Genomic_DNA"/>
</dbReference>
<dbReference type="Proteomes" id="UP000663833">
    <property type="component" value="Unassembled WGS sequence"/>
</dbReference>
<evidence type="ECO:0000256" key="9">
    <source>
        <dbReference type="SAM" id="MobiDB-lite"/>
    </source>
</evidence>
<reference evidence="13" key="1">
    <citation type="submission" date="2021-02" db="EMBL/GenBank/DDBJ databases">
        <authorList>
            <person name="Nowell W R."/>
        </authorList>
    </citation>
    <scope>NUCLEOTIDE SEQUENCE</scope>
</reference>
<evidence type="ECO:0000256" key="8">
    <source>
        <dbReference type="PROSITE-ProRule" id="PRU00205"/>
    </source>
</evidence>
<gene>
    <name evidence="14" type="ORF">GRG538_LOCUS22213</name>
    <name evidence="16" type="ORF">HFQ381_LOCUS9633</name>
    <name evidence="15" type="ORF">KIK155_LOCUS30413</name>
    <name evidence="13" type="ORF">LUA448_LOCUS9978</name>
    <name evidence="18" type="ORF">QYT958_LOCUS6485</name>
    <name evidence="12" type="ORF">TIS948_LOCUS4659</name>
    <name evidence="19" type="ORF">TOA249_LOCUS20780</name>
    <name evidence="17" type="ORF">UJA718_LOCUS8952</name>
</gene>
<dbReference type="InterPro" id="IPR004104">
    <property type="entry name" value="Gfo/Idh/MocA-like_OxRdtase_C"/>
</dbReference>
<evidence type="ECO:0000313" key="17">
    <source>
        <dbReference type="EMBL" id="CAF4241247.1"/>
    </source>
</evidence>
<dbReference type="Pfam" id="PF01408">
    <property type="entry name" value="GFO_IDH_MocA"/>
    <property type="match status" value="1"/>
</dbReference>
<dbReference type="AlphaFoldDB" id="A0A817TDX0"/>
<feature type="transmembrane region" description="Helical" evidence="10">
    <location>
        <begin position="267"/>
        <end position="290"/>
    </location>
</feature>
<dbReference type="Proteomes" id="UP000663851">
    <property type="component" value="Unassembled WGS sequence"/>
</dbReference>
<dbReference type="EMBL" id="CAJOBP010000973">
    <property type="protein sequence ID" value="CAF4241247.1"/>
    <property type="molecule type" value="Genomic_DNA"/>
</dbReference>
<dbReference type="Proteomes" id="UP000663872">
    <property type="component" value="Unassembled WGS sequence"/>
</dbReference>
<feature type="transmembrane region" description="Helical" evidence="10">
    <location>
        <begin position="331"/>
        <end position="349"/>
    </location>
</feature>
<dbReference type="EMBL" id="CAJOBR010000579">
    <property type="protein sequence ID" value="CAF4525269.1"/>
    <property type="molecule type" value="Genomic_DNA"/>
</dbReference>
<evidence type="ECO:0000256" key="6">
    <source>
        <dbReference type="ARBA" id="ARBA00022989"/>
    </source>
</evidence>
<evidence type="ECO:0000256" key="4">
    <source>
        <dbReference type="ARBA" id="ARBA00022692"/>
    </source>
</evidence>
<proteinExistence type="inferred from homology"/>
<evidence type="ECO:0000313" key="19">
    <source>
        <dbReference type="EMBL" id="CAF4756983.1"/>
    </source>
</evidence>
<dbReference type="GO" id="GO:0045048">
    <property type="term" value="P:protein insertion into ER membrane"/>
    <property type="evidence" value="ECO:0007669"/>
    <property type="project" value="TreeGrafter"/>
</dbReference>
<keyword evidence="7 8" id="KW-0472">Membrane</keyword>
<dbReference type="EMBL" id="CAJNXB010000527">
    <property type="protein sequence ID" value="CAF3063095.1"/>
    <property type="molecule type" value="Genomic_DNA"/>
</dbReference>
<evidence type="ECO:0000313" key="21">
    <source>
        <dbReference type="Proteomes" id="UP000663873"/>
    </source>
</evidence>
<dbReference type="Pfam" id="PF03798">
    <property type="entry name" value="TRAM_LAG1_CLN8"/>
    <property type="match status" value="1"/>
</dbReference>
<dbReference type="PROSITE" id="PS50922">
    <property type="entry name" value="TLC"/>
    <property type="match status" value="1"/>
</dbReference>
<dbReference type="GO" id="GO:0006616">
    <property type="term" value="P:SRP-dependent cotranslational protein targeting to membrane, translocation"/>
    <property type="evidence" value="ECO:0007669"/>
    <property type="project" value="InterPro"/>
</dbReference>
<feature type="region of interest" description="Disordered" evidence="9">
    <location>
        <begin position="359"/>
        <end position="394"/>
    </location>
</feature>
<dbReference type="EMBL" id="CAJNYT010003696">
    <property type="protein sequence ID" value="CAF3591296.1"/>
    <property type="molecule type" value="Genomic_DNA"/>
</dbReference>
<evidence type="ECO:0000256" key="5">
    <source>
        <dbReference type="ARBA" id="ARBA00022927"/>
    </source>
</evidence>
<protein>
    <recommendedName>
        <fullName evidence="11">TLC domain-containing protein</fullName>
    </recommendedName>
</protein>
<dbReference type="OrthoDB" id="3053196at2759"/>
<organism evidence="13 20">
    <name type="scientific">Rotaria socialis</name>
    <dbReference type="NCBI Taxonomy" id="392032"/>
    <lineage>
        <taxon>Eukaryota</taxon>
        <taxon>Metazoa</taxon>
        <taxon>Spiralia</taxon>
        <taxon>Gnathifera</taxon>
        <taxon>Rotifera</taxon>
        <taxon>Eurotatoria</taxon>
        <taxon>Bdelloidea</taxon>
        <taxon>Philodinida</taxon>
        <taxon>Philodinidae</taxon>
        <taxon>Rotaria</taxon>
    </lineage>
</organism>
<accession>A0A817TDX0</accession>
<feature type="transmembrane region" description="Helical" evidence="10">
    <location>
        <begin position="83"/>
        <end position="101"/>
    </location>
</feature>
<feature type="domain" description="TLC" evidence="11">
    <location>
        <begin position="120"/>
        <end position="359"/>
    </location>
</feature>
<name>A0A817TDX0_9BILA</name>
<evidence type="ECO:0000256" key="1">
    <source>
        <dbReference type="ARBA" id="ARBA00004141"/>
    </source>
</evidence>
<evidence type="ECO:0000313" key="12">
    <source>
        <dbReference type="EMBL" id="CAF3063095.1"/>
    </source>
</evidence>
<keyword evidence="6 10" id="KW-1133">Transmembrane helix</keyword>
<dbReference type="Gene3D" id="3.40.50.720">
    <property type="entry name" value="NAD(P)-binding Rossmann-like Domain"/>
    <property type="match status" value="1"/>
</dbReference>
<dbReference type="Proteomes" id="UP000663825">
    <property type="component" value="Unassembled WGS sequence"/>
</dbReference>
<evidence type="ECO:0000259" key="11">
    <source>
        <dbReference type="PROSITE" id="PS50922"/>
    </source>
</evidence>
<dbReference type="EMBL" id="CAJOBO010000510">
    <property type="protein sequence ID" value="CAF4237582.1"/>
    <property type="molecule type" value="Genomic_DNA"/>
</dbReference>
<evidence type="ECO:0000256" key="2">
    <source>
        <dbReference type="ARBA" id="ARBA00005999"/>
    </source>
</evidence>
<dbReference type="Gene3D" id="3.30.360.10">
    <property type="entry name" value="Dihydrodipicolinate Reductase, domain 2"/>
    <property type="match status" value="1"/>
</dbReference>
<dbReference type="GO" id="GO:0005789">
    <property type="term" value="C:endoplasmic reticulum membrane"/>
    <property type="evidence" value="ECO:0007669"/>
    <property type="project" value="TreeGrafter"/>
</dbReference>
<dbReference type="InterPro" id="IPR016447">
    <property type="entry name" value="Translocation_assoc_membrane"/>
</dbReference>
<evidence type="ECO:0000256" key="10">
    <source>
        <dbReference type="SAM" id="Phobius"/>
    </source>
</evidence>
<keyword evidence="3" id="KW-0813">Transport</keyword>
<dbReference type="Proteomes" id="UP000663865">
    <property type="component" value="Unassembled WGS sequence"/>
</dbReference>
<feature type="transmembrane region" description="Helical" evidence="10">
    <location>
        <begin position="162"/>
        <end position="181"/>
    </location>
</feature>
<dbReference type="PANTHER" id="PTHR12371:SF11">
    <property type="entry name" value="TRANSLOCATING CHAIN-ASSOCIATED MEMBRANE PROTEIN"/>
    <property type="match status" value="1"/>
</dbReference>
<dbReference type="PANTHER" id="PTHR12371">
    <property type="entry name" value="TRANSLOCATION ASSOCIATED MEMBRANE PROTEIN"/>
    <property type="match status" value="1"/>
</dbReference>
<dbReference type="SMART" id="SM00724">
    <property type="entry name" value="TLC"/>
    <property type="match status" value="1"/>
</dbReference>
<evidence type="ECO:0000256" key="3">
    <source>
        <dbReference type="ARBA" id="ARBA00022448"/>
    </source>
</evidence>
<dbReference type="InterPro" id="IPR036291">
    <property type="entry name" value="NAD(P)-bd_dom_sf"/>
</dbReference>
<feature type="region of interest" description="Disordered" evidence="9">
    <location>
        <begin position="684"/>
        <end position="704"/>
    </location>
</feature>
<dbReference type="InterPro" id="IPR000683">
    <property type="entry name" value="Gfo/Idh/MocA-like_OxRdtase_N"/>
</dbReference>
<keyword evidence="5" id="KW-0653">Protein transport</keyword>
<feature type="transmembrane region" description="Helical" evidence="10">
    <location>
        <begin position="122"/>
        <end position="142"/>
    </location>
</feature>
<keyword evidence="4 8" id="KW-0812">Transmembrane</keyword>
<keyword evidence="21" id="KW-1185">Reference proteome</keyword>
<dbReference type="SUPFAM" id="SSF51735">
    <property type="entry name" value="NAD(P)-binding Rossmann-fold domains"/>
    <property type="match status" value="1"/>
</dbReference>
<evidence type="ECO:0000313" key="14">
    <source>
        <dbReference type="EMBL" id="CAF3591296.1"/>
    </source>
</evidence>
<dbReference type="Proteomes" id="UP000663848">
    <property type="component" value="Unassembled WGS sequence"/>
</dbReference>
<evidence type="ECO:0000313" key="16">
    <source>
        <dbReference type="EMBL" id="CAF4237582.1"/>
    </source>
</evidence>
<comment type="similarity">
    <text evidence="2">Belongs to the TRAM family.</text>
</comment>
<comment type="subcellular location">
    <subcellularLocation>
        <location evidence="1">Membrane</location>
        <topology evidence="1">Multi-pass membrane protein</topology>
    </subcellularLocation>
</comment>
<evidence type="ECO:0000313" key="20">
    <source>
        <dbReference type="Proteomes" id="UP000663833"/>
    </source>
</evidence>
<dbReference type="InterPro" id="IPR006634">
    <property type="entry name" value="TLC-dom"/>
</dbReference>
<evidence type="ECO:0000313" key="15">
    <source>
        <dbReference type="EMBL" id="CAF3763688.1"/>
    </source>
</evidence>
<evidence type="ECO:0000313" key="18">
    <source>
        <dbReference type="EMBL" id="CAF4525269.1"/>
    </source>
</evidence>
<evidence type="ECO:0000256" key="7">
    <source>
        <dbReference type="ARBA" id="ARBA00023136"/>
    </source>
</evidence>